<dbReference type="InterPro" id="IPR047348">
    <property type="entry name" value="XRCC3-like_C"/>
</dbReference>
<accession>A0ABR0JWG5</accession>
<evidence type="ECO:0000256" key="4">
    <source>
        <dbReference type="ARBA" id="ARBA00022840"/>
    </source>
</evidence>
<keyword evidence="3" id="KW-0227">DNA damage</keyword>
<feature type="region of interest" description="Disordered" evidence="7">
    <location>
        <begin position="298"/>
        <end position="363"/>
    </location>
</feature>
<dbReference type="SUPFAM" id="SSF52540">
    <property type="entry name" value="P-loop containing nucleoside triphosphate hydrolases"/>
    <property type="match status" value="1"/>
</dbReference>
<keyword evidence="4" id="KW-0067">ATP-binding</keyword>
<feature type="compositionally biased region" description="Acidic residues" evidence="7">
    <location>
        <begin position="482"/>
        <end position="498"/>
    </location>
</feature>
<dbReference type="PANTHER" id="PTHR22942">
    <property type="entry name" value="RECA/RAD51/RADA DNA STRAND-PAIRING FAMILY MEMBER"/>
    <property type="match status" value="1"/>
</dbReference>
<comment type="subcellular location">
    <subcellularLocation>
        <location evidence="1">Nucleus</location>
    </subcellularLocation>
</comment>
<feature type="region of interest" description="Disordered" evidence="7">
    <location>
        <begin position="67"/>
        <end position="87"/>
    </location>
</feature>
<keyword evidence="5" id="KW-0234">DNA repair</keyword>
<dbReference type="EMBL" id="JAVRRG010000244">
    <property type="protein sequence ID" value="KAK5075805.1"/>
    <property type="molecule type" value="Genomic_DNA"/>
</dbReference>
<comment type="caution">
    <text evidence="9">The sequence shown here is derived from an EMBL/GenBank/DDBJ whole genome shotgun (WGS) entry which is preliminary data.</text>
</comment>
<gene>
    <name evidence="9" type="primary">rhp57</name>
    <name evidence="9" type="ORF">LTR24_009859</name>
</gene>
<dbReference type="InterPro" id="IPR020588">
    <property type="entry name" value="RecA_ATP-bd"/>
</dbReference>
<protein>
    <submittedName>
        <fullName evidence="9">DNA repair protein rhp57</fullName>
    </submittedName>
</protein>
<evidence type="ECO:0000256" key="1">
    <source>
        <dbReference type="ARBA" id="ARBA00004123"/>
    </source>
</evidence>
<evidence type="ECO:0000256" key="5">
    <source>
        <dbReference type="ARBA" id="ARBA00023204"/>
    </source>
</evidence>
<feature type="domain" description="RecA family profile 1" evidence="8">
    <location>
        <begin position="103"/>
        <end position="282"/>
    </location>
</feature>
<reference evidence="9 10" key="1">
    <citation type="submission" date="2023-08" db="EMBL/GenBank/DDBJ databases">
        <title>Black Yeasts Isolated from many extreme environments.</title>
        <authorList>
            <person name="Coleine C."/>
            <person name="Stajich J.E."/>
            <person name="Selbmann L."/>
        </authorList>
    </citation>
    <scope>NUCLEOTIDE SEQUENCE [LARGE SCALE GENOMIC DNA]</scope>
    <source>
        <strain evidence="9 10">CCFEE 5885</strain>
    </source>
</reference>
<sequence length="519" mass="58129">MADLIDVLPSYDLSPWRHLTYSLEKKGISTAELISFDPVEIARKCPLPLKEVRRMAAAVTEALKAELARQSMPPPARPQGQNDARERPAKKLKLEHTDYPPKALQYVKTLDPRIDECLGGGFPAGSVCEIVGESAVGKTQFVLSLLLAAQLPPPLGLGRRTLYLSTESSLNTVRLNQILRAHSQYLNLPLEERPSTDNILTVNAHNLEKQEHVTTYQLPEAVRRYDLGLIVIDSVAANFRVEFQGASPKVLGERAVALVKLGRSLRKIAHEYNVAIVCTNQVADRFDDDQTRPDKFRLMSSQSQSSSQSTQPQADGRPTPNQQHANSAARMQPPTQALKQPPPATRGSTLQPQRQPSAAHQARKDEIMSLDFQQRFFTGWGDNPDWSPFEHLKTPALGLTWANQLDARIVLKISSTLDRTAAGKHQSEHDSYLWSSVKRRRHLKVVFAPWAAPSMDEGIEYELEMQGPVSVEPVGKKRSIENEEFDADDDYLGEDEESGEHAELLDPKYWQDIEDEEFP</sequence>
<feature type="region of interest" description="Disordered" evidence="7">
    <location>
        <begin position="472"/>
        <end position="519"/>
    </location>
</feature>
<dbReference type="InterPro" id="IPR013632">
    <property type="entry name" value="Rad51_C"/>
</dbReference>
<keyword evidence="10" id="KW-1185">Reference proteome</keyword>
<proteinExistence type="predicted"/>
<dbReference type="PANTHER" id="PTHR22942:SF66">
    <property type="entry name" value="RE19845P"/>
    <property type="match status" value="1"/>
</dbReference>
<dbReference type="Pfam" id="PF08423">
    <property type="entry name" value="Rad51"/>
    <property type="match status" value="1"/>
</dbReference>
<organism evidence="9 10">
    <name type="scientific">Lithohypha guttulata</name>
    <dbReference type="NCBI Taxonomy" id="1690604"/>
    <lineage>
        <taxon>Eukaryota</taxon>
        <taxon>Fungi</taxon>
        <taxon>Dikarya</taxon>
        <taxon>Ascomycota</taxon>
        <taxon>Pezizomycotina</taxon>
        <taxon>Eurotiomycetes</taxon>
        <taxon>Chaetothyriomycetidae</taxon>
        <taxon>Chaetothyriales</taxon>
        <taxon>Trichomeriaceae</taxon>
        <taxon>Lithohypha</taxon>
    </lineage>
</organism>
<dbReference type="Gene3D" id="3.40.50.300">
    <property type="entry name" value="P-loop containing nucleotide triphosphate hydrolases"/>
    <property type="match status" value="1"/>
</dbReference>
<evidence type="ECO:0000256" key="7">
    <source>
        <dbReference type="SAM" id="MobiDB-lite"/>
    </source>
</evidence>
<evidence type="ECO:0000256" key="3">
    <source>
        <dbReference type="ARBA" id="ARBA00022763"/>
    </source>
</evidence>
<feature type="compositionally biased region" description="Polar residues" evidence="7">
    <location>
        <begin position="346"/>
        <end position="358"/>
    </location>
</feature>
<evidence type="ECO:0000256" key="6">
    <source>
        <dbReference type="ARBA" id="ARBA00023242"/>
    </source>
</evidence>
<dbReference type="InterPro" id="IPR027417">
    <property type="entry name" value="P-loop_NTPase"/>
</dbReference>
<evidence type="ECO:0000313" key="10">
    <source>
        <dbReference type="Proteomes" id="UP001345013"/>
    </source>
</evidence>
<feature type="compositionally biased region" description="Basic and acidic residues" evidence="7">
    <location>
        <begin position="499"/>
        <end position="511"/>
    </location>
</feature>
<feature type="compositionally biased region" description="Low complexity" evidence="7">
    <location>
        <begin position="300"/>
        <end position="309"/>
    </location>
</feature>
<keyword evidence="2" id="KW-0547">Nucleotide-binding</keyword>
<evidence type="ECO:0000313" key="9">
    <source>
        <dbReference type="EMBL" id="KAK5075805.1"/>
    </source>
</evidence>
<dbReference type="PROSITE" id="PS50162">
    <property type="entry name" value="RECA_2"/>
    <property type="match status" value="1"/>
</dbReference>
<evidence type="ECO:0000256" key="2">
    <source>
        <dbReference type="ARBA" id="ARBA00022741"/>
    </source>
</evidence>
<name>A0ABR0JWG5_9EURO</name>
<dbReference type="CDD" id="cd19491">
    <property type="entry name" value="XRCC3"/>
    <property type="match status" value="1"/>
</dbReference>
<dbReference type="Proteomes" id="UP001345013">
    <property type="component" value="Unassembled WGS sequence"/>
</dbReference>
<keyword evidence="6" id="KW-0539">Nucleus</keyword>
<evidence type="ECO:0000259" key="8">
    <source>
        <dbReference type="PROSITE" id="PS50162"/>
    </source>
</evidence>